<proteinExistence type="inferred from homology"/>
<dbReference type="SUPFAM" id="SSF56112">
    <property type="entry name" value="Protein kinase-like (PK-like)"/>
    <property type="match status" value="1"/>
</dbReference>
<evidence type="ECO:0000313" key="15">
    <source>
        <dbReference type="Proteomes" id="UP000695022"/>
    </source>
</evidence>
<dbReference type="Pfam" id="PF07714">
    <property type="entry name" value="PK_Tyr_Ser-Thr"/>
    <property type="match status" value="1"/>
</dbReference>
<dbReference type="PROSITE" id="PS50011">
    <property type="entry name" value="PROTEIN_KINASE_DOM"/>
    <property type="match status" value="1"/>
</dbReference>
<dbReference type="PANTHER" id="PTHR11920">
    <property type="entry name" value="GUANYLYL CYCLASE"/>
    <property type="match status" value="1"/>
</dbReference>
<dbReference type="PROSITE" id="PS00452">
    <property type="entry name" value="GUANYLATE_CYCLASE_1"/>
    <property type="match status" value="1"/>
</dbReference>
<dbReference type="InterPro" id="IPR001245">
    <property type="entry name" value="Ser-Thr/Tyr_kinase_cat_dom"/>
</dbReference>
<evidence type="ECO:0000313" key="16">
    <source>
        <dbReference type="RefSeq" id="XP_014676331.1"/>
    </source>
</evidence>
<sequence length="509" mass="56908">MSVGEASTGGCCVERERREAGDVLRQGEGAMLLEKEGGPVSMLCERERRRAELLLHPARRAGCVQGYLTYMDENGDAEGNYTVLSRQPLASSYVNYSMLPVGRFFIDEDGGLPMFALVKDRQVAWIGGHPPVDEPPCGYRGERCIEPPASQVSSSSSVSIDSRVAFTPQIFAKIGHHKGTVVVIKKLSFHKKSIDISRTTKKEMKVMRDMRHDNVNAFIGASVEQSCIHLVTEYCAKGSLQDILENENMKLDSMFIASLVEDLIRGMMFLHDSDIKYHGNLKSSNCVVNSRWVLQITDFGLHELRSNVETESEYQLHKNLLWKAPELICGNCEYKKCTQKGDVYSFGIILYEIIARDGPYGDMNLSPKEIVGRIRDPSLCAGGAAYFRPNIARLECANYIKECMRDCWHQKPELRPDFRQIRARLRKMRDGIPVARQLMRGEAVDPESFEAATIYFSDIVGFTAMSAESTPLEVTDCPCVAGVVGLTMPRYCLFGDSVNTASRMESNGE</sequence>
<reference evidence="16" key="1">
    <citation type="submission" date="2025-08" db="UniProtKB">
        <authorList>
            <consortium name="RefSeq"/>
        </authorList>
    </citation>
    <scope>IDENTIFICATION</scope>
</reference>
<organism evidence="15 16">
    <name type="scientific">Priapulus caudatus</name>
    <name type="common">Priapulid worm</name>
    <dbReference type="NCBI Taxonomy" id="37621"/>
    <lineage>
        <taxon>Eukaryota</taxon>
        <taxon>Metazoa</taxon>
        <taxon>Ecdysozoa</taxon>
        <taxon>Scalidophora</taxon>
        <taxon>Priapulida</taxon>
        <taxon>Priapulimorpha</taxon>
        <taxon>Priapulimorphida</taxon>
        <taxon>Priapulidae</taxon>
        <taxon>Priapulus</taxon>
    </lineage>
</organism>
<dbReference type="CDD" id="cd14042">
    <property type="entry name" value="PK_GC-A_B"/>
    <property type="match status" value="1"/>
</dbReference>
<evidence type="ECO:0000256" key="9">
    <source>
        <dbReference type="ARBA" id="ARBA00023239"/>
    </source>
</evidence>
<evidence type="ECO:0000256" key="12">
    <source>
        <dbReference type="RuleBase" id="RU003431"/>
    </source>
</evidence>
<keyword evidence="5" id="KW-0547">Nucleotide-binding</keyword>
<comment type="similarity">
    <text evidence="11">Belongs to the adenylyl cyclase class-4/guanylyl cyclase family.</text>
</comment>
<dbReference type="PROSITE" id="PS50125">
    <property type="entry name" value="GUANYLATE_CYCLASE_2"/>
    <property type="match status" value="2"/>
</dbReference>
<dbReference type="Gene3D" id="3.30.70.1230">
    <property type="entry name" value="Nucleotide cyclase"/>
    <property type="match status" value="2"/>
</dbReference>
<dbReference type="InterPro" id="IPR029787">
    <property type="entry name" value="Nucleotide_cyclase"/>
</dbReference>
<comment type="catalytic activity">
    <reaction evidence="1 12">
        <text>GTP = 3',5'-cyclic GMP + diphosphate</text>
        <dbReference type="Rhea" id="RHEA:13665"/>
        <dbReference type="ChEBI" id="CHEBI:33019"/>
        <dbReference type="ChEBI" id="CHEBI:37565"/>
        <dbReference type="ChEBI" id="CHEBI:57746"/>
        <dbReference type="EC" id="4.6.1.2"/>
    </reaction>
</comment>
<feature type="domain" description="Guanylate cyclase" evidence="14">
    <location>
        <begin position="453"/>
        <end position="474"/>
    </location>
</feature>
<evidence type="ECO:0000256" key="8">
    <source>
        <dbReference type="ARBA" id="ARBA00023180"/>
    </source>
</evidence>
<evidence type="ECO:0000256" key="1">
    <source>
        <dbReference type="ARBA" id="ARBA00001436"/>
    </source>
</evidence>
<dbReference type="InterPro" id="IPR050401">
    <property type="entry name" value="Cyclic_nucleotide_synthase"/>
</dbReference>
<evidence type="ECO:0000259" key="14">
    <source>
        <dbReference type="PROSITE" id="PS50125"/>
    </source>
</evidence>
<comment type="subcellular location">
    <subcellularLocation>
        <location evidence="2">Membrane</location>
        <topology evidence="2">Single-pass type I membrane protein</topology>
    </subcellularLocation>
</comment>
<dbReference type="Pfam" id="PF00211">
    <property type="entry name" value="Guanylate_cyc"/>
    <property type="match status" value="1"/>
</dbReference>
<accession>A0ABM1EVW0</accession>
<dbReference type="SUPFAM" id="SSF53822">
    <property type="entry name" value="Periplasmic binding protein-like I"/>
    <property type="match status" value="1"/>
</dbReference>
<protein>
    <recommendedName>
        <fullName evidence="3 12">Guanylate cyclase</fullName>
        <ecNumber evidence="3 12">4.6.1.2</ecNumber>
    </recommendedName>
</protein>
<feature type="non-terminal residue" evidence="16">
    <location>
        <position position="509"/>
    </location>
</feature>
<keyword evidence="6" id="KW-1133">Transmembrane helix</keyword>
<evidence type="ECO:0000256" key="7">
    <source>
        <dbReference type="ARBA" id="ARBA00023136"/>
    </source>
</evidence>
<dbReference type="InterPro" id="IPR018297">
    <property type="entry name" value="A/G_cyclase_CS"/>
</dbReference>
<evidence type="ECO:0000256" key="6">
    <source>
        <dbReference type="ARBA" id="ARBA00022989"/>
    </source>
</evidence>
<dbReference type="InterPro" id="IPR001054">
    <property type="entry name" value="A/G_cyclase"/>
</dbReference>
<keyword evidence="9 11" id="KW-0456">Lyase</keyword>
<dbReference type="Proteomes" id="UP000695022">
    <property type="component" value="Unplaced"/>
</dbReference>
<dbReference type="InterPro" id="IPR000719">
    <property type="entry name" value="Prot_kinase_dom"/>
</dbReference>
<dbReference type="GeneID" id="106816265"/>
<dbReference type="SUPFAM" id="SSF55073">
    <property type="entry name" value="Nucleotide cyclase"/>
    <property type="match status" value="1"/>
</dbReference>
<name>A0ABM1EVW0_PRICU</name>
<dbReference type="Gene3D" id="1.10.510.10">
    <property type="entry name" value="Transferase(Phosphotransferase) domain 1"/>
    <property type="match status" value="1"/>
</dbReference>
<evidence type="ECO:0000256" key="4">
    <source>
        <dbReference type="ARBA" id="ARBA00022692"/>
    </source>
</evidence>
<keyword evidence="7" id="KW-0472">Membrane</keyword>
<feature type="domain" description="Protein kinase" evidence="13">
    <location>
        <begin position="155"/>
        <end position="425"/>
    </location>
</feature>
<keyword evidence="8" id="KW-0325">Glycoprotein</keyword>
<dbReference type="RefSeq" id="XP_014676331.1">
    <property type="nucleotide sequence ID" value="XM_014820845.1"/>
</dbReference>
<dbReference type="PANTHER" id="PTHR11920:SF474">
    <property type="entry name" value="RECEPTOR-TYPE GUANYLATE CYCLASE GYC76C"/>
    <property type="match status" value="1"/>
</dbReference>
<dbReference type="EC" id="4.6.1.2" evidence="3 12"/>
<evidence type="ECO:0000256" key="10">
    <source>
        <dbReference type="ARBA" id="ARBA00023293"/>
    </source>
</evidence>
<dbReference type="InterPro" id="IPR028082">
    <property type="entry name" value="Peripla_BP_I"/>
</dbReference>
<evidence type="ECO:0000256" key="11">
    <source>
        <dbReference type="RuleBase" id="RU000405"/>
    </source>
</evidence>
<keyword evidence="4" id="KW-0812">Transmembrane</keyword>
<dbReference type="SMART" id="SM00044">
    <property type="entry name" value="CYCc"/>
    <property type="match status" value="1"/>
</dbReference>
<keyword evidence="10 12" id="KW-0141">cGMP biosynthesis</keyword>
<evidence type="ECO:0000259" key="13">
    <source>
        <dbReference type="PROSITE" id="PS50011"/>
    </source>
</evidence>
<gene>
    <name evidence="16" type="primary">LOC106816265</name>
</gene>
<evidence type="ECO:0000256" key="5">
    <source>
        <dbReference type="ARBA" id="ARBA00022741"/>
    </source>
</evidence>
<dbReference type="InterPro" id="IPR011009">
    <property type="entry name" value="Kinase-like_dom_sf"/>
</dbReference>
<keyword evidence="15" id="KW-1185">Reference proteome</keyword>
<feature type="domain" description="Guanylate cyclase" evidence="14">
    <location>
        <begin position="478"/>
        <end position="505"/>
    </location>
</feature>
<evidence type="ECO:0000256" key="3">
    <source>
        <dbReference type="ARBA" id="ARBA00012202"/>
    </source>
</evidence>
<evidence type="ECO:0000256" key="2">
    <source>
        <dbReference type="ARBA" id="ARBA00004479"/>
    </source>
</evidence>